<name>A0A0A2V6M1_PARBA</name>
<dbReference type="HOGENOM" id="CLU_2671715_0_0_1"/>
<dbReference type="KEGG" id="pbl:PAAG_11176"/>
<evidence type="ECO:0000313" key="2">
    <source>
        <dbReference type="Proteomes" id="UP000002059"/>
    </source>
</evidence>
<evidence type="ECO:0000313" key="1">
    <source>
        <dbReference type="EMBL" id="KGQ02002.1"/>
    </source>
</evidence>
<accession>A0A0A2V6M1</accession>
<dbReference type="GeneID" id="26970270"/>
<dbReference type="RefSeq" id="XP_015703478.1">
    <property type="nucleotide sequence ID" value="XM_015846871.1"/>
</dbReference>
<organism evidence="1 2">
    <name type="scientific">Paracoccidioides lutzii (strain ATCC MYA-826 / Pb01)</name>
    <name type="common">Paracoccidioides brasiliensis</name>
    <dbReference type="NCBI Taxonomy" id="502779"/>
    <lineage>
        <taxon>Eukaryota</taxon>
        <taxon>Fungi</taxon>
        <taxon>Dikarya</taxon>
        <taxon>Ascomycota</taxon>
        <taxon>Pezizomycotina</taxon>
        <taxon>Eurotiomycetes</taxon>
        <taxon>Eurotiomycetidae</taxon>
        <taxon>Onygenales</taxon>
        <taxon>Ajellomycetaceae</taxon>
        <taxon>Paracoccidioides</taxon>
    </lineage>
</organism>
<proteinExistence type="predicted"/>
<protein>
    <submittedName>
        <fullName evidence="1">Uncharacterized protein</fullName>
    </submittedName>
</protein>
<keyword evidence="2" id="KW-1185">Reference proteome</keyword>
<dbReference type="VEuPathDB" id="FungiDB:PAAG_11176"/>
<gene>
    <name evidence="1" type="ORF">PAAG_11176</name>
</gene>
<sequence length="75" mass="8300">MSIVYLVKTDGQQRQQRAPASVRDEQTLGNFCLDILSVSSVTQKTIPLEKSDSVQGIYFFEDDTSVSVSVYGLLP</sequence>
<reference evidence="1 2" key="1">
    <citation type="journal article" date="2011" name="PLoS Genet.">
        <title>Comparative genomic analysis of human fungal pathogens causing paracoccidioidomycosis.</title>
        <authorList>
            <person name="Desjardins C.A."/>
            <person name="Champion M.D."/>
            <person name="Holder J.W."/>
            <person name="Muszewska A."/>
            <person name="Goldberg J."/>
            <person name="Bailao A.M."/>
            <person name="Brigido M.M."/>
            <person name="Ferreira M.E."/>
            <person name="Garcia A.M."/>
            <person name="Grynberg M."/>
            <person name="Gujja S."/>
            <person name="Heiman D.I."/>
            <person name="Henn M.R."/>
            <person name="Kodira C.D."/>
            <person name="Leon-Narvaez H."/>
            <person name="Longo L.V."/>
            <person name="Ma L.J."/>
            <person name="Malavazi I."/>
            <person name="Matsuo A.L."/>
            <person name="Morais F.V."/>
            <person name="Pereira M."/>
            <person name="Rodriguez-Brito S."/>
            <person name="Sakthikumar S."/>
            <person name="Salem-Izacc S.M."/>
            <person name="Sykes S.M."/>
            <person name="Teixeira M.M."/>
            <person name="Vallejo M.C."/>
            <person name="Walter M.E."/>
            <person name="Yandava C."/>
            <person name="Young S."/>
            <person name="Zeng Q."/>
            <person name="Zucker J."/>
            <person name="Felipe M.S."/>
            <person name="Goldman G.H."/>
            <person name="Haas B.J."/>
            <person name="McEwen J.G."/>
            <person name="Nino-Vega G."/>
            <person name="Puccia R."/>
            <person name="San-Blas G."/>
            <person name="Soares C.M."/>
            <person name="Birren B.W."/>
            <person name="Cuomo C.A."/>
        </authorList>
    </citation>
    <scope>NUCLEOTIDE SEQUENCE [LARGE SCALE GENOMIC DNA]</scope>
    <source>
        <strain evidence="2">ATCC MYA-826 / Pb01</strain>
    </source>
</reference>
<dbReference type="AlphaFoldDB" id="A0A0A2V6M1"/>
<dbReference type="EMBL" id="KN293993">
    <property type="protein sequence ID" value="KGQ02002.1"/>
    <property type="molecule type" value="Genomic_DNA"/>
</dbReference>
<dbReference type="Proteomes" id="UP000002059">
    <property type="component" value="Partially assembled WGS sequence"/>
</dbReference>